<organism evidence="4 5">
    <name type="scientific">Salsuginibacillus halophilus</name>
    <dbReference type="NCBI Taxonomy" id="517424"/>
    <lineage>
        <taxon>Bacteria</taxon>
        <taxon>Bacillati</taxon>
        <taxon>Bacillota</taxon>
        <taxon>Bacilli</taxon>
        <taxon>Bacillales</taxon>
        <taxon>Bacillaceae</taxon>
        <taxon>Salsuginibacillus</taxon>
    </lineage>
</organism>
<feature type="domain" description="OB" evidence="2">
    <location>
        <begin position="28"/>
        <end position="88"/>
    </location>
</feature>
<evidence type="ECO:0000313" key="5">
    <source>
        <dbReference type="Proteomes" id="UP000242310"/>
    </source>
</evidence>
<dbReference type="GO" id="GO:0016787">
    <property type="term" value="F:hydrolase activity"/>
    <property type="evidence" value="ECO:0007669"/>
    <property type="project" value="UniProtKB-KW"/>
</dbReference>
<dbReference type="PANTHER" id="PTHR37294:SF1">
    <property type="entry name" value="3'-5' EXORIBONUCLEASE YHAM"/>
    <property type="match status" value="1"/>
</dbReference>
<name>A0A2P8HEA4_9BACI</name>
<reference evidence="4 5" key="1">
    <citation type="submission" date="2018-03" db="EMBL/GenBank/DDBJ databases">
        <title>Genomic Encyclopedia of Type Strains, Phase III (KMG-III): the genomes of soil and plant-associated and newly described type strains.</title>
        <authorList>
            <person name="Whitman W."/>
        </authorList>
    </citation>
    <scope>NUCLEOTIDE SEQUENCE [LARGE SCALE GENOMIC DNA]</scope>
    <source>
        <strain evidence="4 5">CGMCC 1.07653</strain>
    </source>
</reference>
<feature type="domain" description="HD" evidence="3">
    <location>
        <begin position="162"/>
        <end position="281"/>
    </location>
</feature>
<proteinExistence type="predicted"/>
<dbReference type="CDD" id="cd04492">
    <property type="entry name" value="YhaM_OBF_like"/>
    <property type="match status" value="1"/>
</dbReference>
<dbReference type="EMBL" id="PYAV01000008">
    <property type="protein sequence ID" value="PSL44567.1"/>
    <property type="molecule type" value="Genomic_DNA"/>
</dbReference>
<evidence type="ECO:0000259" key="3">
    <source>
        <dbReference type="Pfam" id="PF01966"/>
    </source>
</evidence>
<evidence type="ECO:0000259" key="2">
    <source>
        <dbReference type="Pfam" id="PF01336"/>
    </source>
</evidence>
<dbReference type="RefSeq" id="WP_106589036.1">
    <property type="nucleotide sequence ID" value="NZ_PYAV01000008.1"/>
</dbReference>
<dbReference type="PANTHER" id="PTHR37294">
    <property type="entry name" value="3'-5' EXORIBONUCLEASE YHAM"/>
    <property type="match status" value="1"/>
</dbReference>
<dbReference type="InterPro" id="IPR050798">
    <property type="entry name" value="YhaM_exoribonuc/phosphodiest"/>
</dbReference>
<dbReference type="Gene3D" id="2.40.50.140">
    <property type="entry name" value="Nucleic acid-binding proteins"/>
    <property type="match status" value="1"/>
</dbReference>
<dbReference type="GO" id="GO:0031125">
    <property type="term" value="P:rRNA 3'-end processing"/>
    <property type="evidence" value="ECO:0007669"/>
    <property type="project" value="TreeGrafter"/>
</dbReference>
<dbReference type="GO" id="GO:0003676">
    <property type="term" value="F:nucleic acid binding"/>
    <property type="evidence" value="ECO:0007669"/>
    <property type="project" value="InterPro"/>
</dbReference>
<dbReference type="SUPFAM" id="SSF109604">
    <property type="entry name" value="HD-domain/PDEase-like"/>
    <property type="match status" value="1"/>
</dbReference>
<dbReference type="Pfam" id="PF01336">
    <property type="entry name" value="tRNA_anti-codon"/>
    <property type="match status" value="1"/>
</dbReference>
<dbReference type="AlphaFoldDB" id="A0A2P8HEA4"/>
<evidence type="ECO:0000313" key="4">
    <source>
        <dbReference type="EMBL" id="PSL44567.1"/>
    </source>
</evidence>
<sequence length="317" mass="35883">MSEWQTKQAGERVIQFFVIQDRAVKTASNQSEYMHITLSDASGTLQARLWDVTEKQKEAFQPRMVVKVDGRIEFFRGIRELHIYRIRLATEEDQLSMEQLVPHARRSKDEMWREIIGVIEQVKSPVLSRVLKTVANNRELRDALTSYPASKAYHHAYYAGLLEHMVTLSRAVRALSPVYEVNRDEMLALCILHDAGKVRKFSNAAAPQVTKQGELFGHLILSSDILLEAADEAGISRDHPEIETLRHSILSHYGDVENGWGSPVSGRTREAVLFHYLDQLDSKLSAMSQAAESASDTARGVYVPMLKRNMYAGEDLS</sequence>
<dbReference type="InterPro" id="IPR004365">
    <property type="entry name" value="NA-bd_OB_tRNA"/>
</dbReference>
<protein>
    <submittedName>
        <fullName evidence="4">3'-5' exoribonuclease</fullName>
    </submittedName>
</protein>
<comment type="caution">
    <text evidence="4">The sequence shown here is derived from an EMBL/GenBank/DDBJ whole genome shotgun (WGS) entry which is preliminary data.</text>
</comment>
<dbReference type="OrthoDB" id="9778453at2"/>
<dbReference type="SUPFAM" id="SSF50249">
    <property type="entry name" value="Nucleic acid-binding proteins"/>
    <property type="match status" value="1"/>
</dbReference>
<keyword evidence="1" id="KW-0378">Hydrolase</keyword>
<gene>
    <name evidence="4" type="ORF">B0H94_108180</name>
</gene>
<evidence type="ECO:0000256" key="1">
    <source>
        <dbReference type="ARBA" id="ARBA00022801"/>
    </source>
</evidence>
<accession>A0A2P8HEA4</accession>
<dbReference type="InterPro" id="IPR006674">
    <property type="entry name" value="HD_domain"/>
</dbReference>
<dbReference type="Proteomes" id="UP000242310">
    <property type="component" value="Unassembled WGS sequence"/>
</dbReference>
<keyword evidence="5" id="KW-1185">Reference proteome</keyword>
<dbReference type="Pfam" id="PF01966">
    <property type="entry name" value="HD"/>
    <property type="match status" value="1"/>
</dbReference>
<dbReference type="InterPro" id="IPR012340">
    <property type="entry name" value="NA-bd_OB-fold"/>
</dbReference>